<protein>
    <submittedName>
        <fullName evidence="1">Uncharacterized protein</fullName>
    </submittedName>
</protein>
<evidence type="ECO:0000313" key="1">
    <source>
        <dbReference type="EMBL" id="KKN88904.1"/>
    </source>
</evidence>
<comment type="caution">
    <text evidence="1">The sequence shown here is derived from an EMBL/GenBank/DDBJ whole genome shotgun (WGS) entry which is preliminary data.</text>
</comment>
<accession>A0A0F9UB97</accession>
<reference evidence="1" key="1">
    <citation type="journal article" date="2015" name="Nature">
        <title>Complex archaea that bridge the gap between prokaryotes and eukaryotes.</title>
        <authorList>
            <person name="Spang A."/>
            <person name="Saw J.H."/>
            <person name="Jorgensen S.L."/>
            <person name="Zaremba-Niedzwiedzka K."/>
            <person name="Martijn J."/>
            <person name="Lind A.E."/>
            <person name="van Eijk R."/>
            <person name="Schleper C."/>
            <person name="Guy L."/>
            <person name="Ettema T.J."/>
        </authorList>
    </citation>
    <scope>NUCLEOTIDE SEQUENCE</scope>
</reference>
<gene>
    <name evidence="1" type="ORF">LCGC14_0245110</name>
</gene>
<proteinExistence type="predicted"/>
<dbReference type="EMBL" id="LAZR01000125">
    <property type="protein sequence ID" value="KKN88904.1"/>
    <property type="molecule type" value="Genomic_DNA"/>
</dbReference>
<sequence length="216" mass="24307">MGYLGSDALTVQLWVDKYNLKTLVETGLEHGRSMAWATTNLSGIEKFVAVEIDYKWIVSAGEIGLMHHDPAPGAPERKMLDDSINLIHGESADKLPEAIEISEGNILWWLDAHVPKKGARFEKDKEATTAELLHRDVAFPLERELGVIKAQRDISGDVFIIDDMRLYDKNGSKNWYVERGYDNPGTSEFITSELEATHTIEKIHKDSIYLIALPKS</sequence>
<dbReference type="AlphaFoldDB" id="A0A0F9UB97"/>
<organism evidence="1">
    <name type="scientific">marine sediment metagenome</name>
    <dbReference type="NCBI Taxonomy" id="412755"/>
    <lineage>
        <taxon>unclassified sequences</taxon>
        <taxon>metagenomes</taxon>
        <taxon>ecological metagenomes</taxon>
    </lineage>
</organism>
<name>A0A0F9UB97_9ZZZZ</name>